<evidence type="ECO:0000256" key="3">
    <source>
        <dbReference type="ARBA" id="ARBA00022618"/>
    </source>
</evidence>
<evidence type="ECO:0000256" key="7">
    <source>
        <dbReference type="SAM" id="Coils"/>
    </source>
</evidence>
<dbReference type="GO" id="GO:0051315">
    <property type="term" value="P:attachment of mitotic spindle microtubules to kinetochore"/>
    <property type="evidence" value="ECO:0007669"/>
    <property type="project" value="TreeGrafter"/>
</dbReference>
<dbReference type="GO" id="GO:0051301">
    <property type="term" value="P:cell division"/>
    <property type="evidence" value="ECO:0007669"/>
    <property type="project" value="UniProtKB-KW"/>
</dbReference>
<keyword evidence="5" id="KW-0539">Nucleus</keyword>
<feature type="non-terminal residue" evidence="9">
    <location>
        <position position="567"/>
    </location>
</feature>
<feature type="coiled-coil region" evidence="7">
    <location>
        <begin position="59"/>
        <end position="93"/>
    </location>
</feature>
<dbReference type="GO" id="GO:0000776">
    <property type="term" value="C:kinetochore"/>
    <property type="evidence" value="ECO:0007669"/>
    <property type="project" value="TreeGrafter"/>
</dbReference>
<dbReference type="Gene3D" id="6.10.250.90">
    <property type="match status" value="1"/>
</dbReference>
<evidence type="ECO:0000313" key="9">
    <source>
        <dbReference type="EMBL" id="JAT75249.1"/>
    </source>
</evidence>
<reference evidence="9" key="1">
    <citation type="submission" date="2015-08" db="EMBL/GenBank/DDBJ databases">
        <authorList>
            <person name="Babu N.S."/>
            <person name="Beckwith C.J."/>
            <person name="Beseler K.G."/>
            <person name="Brison A."/>
            <person name="Carone J.V."/>
            <person name="Caskin T.P."/>
            <person name="Diamond M."/>
            <person name="Durham M.E."/>
            <person name="Foxe J.M."/>
            <person name="Go M."/>
            <person name="Henderson B.A."/>
            <person name="Jones I.B."/>
            <person name="McGettigan J.A."/>
            <person name="Micheletti S.J."/>
            <person name="Nasrallah M.E."/>
            <person name="Ortiz D."/>
            <person name="Piller C.R."/>
            <person name="Privatt S.R."/>
            <person name="Schneider S.L."/>
            <person name="Sharp S."/>
            <person name="Smith T.C."/>
            <person name="Stanton J.D."/>
            <person name="Ullery H.E."/>
            <person name="Wilson R.J."/>
            <person name="Serrano M.G."/>
            <person name="Buck G."/>
            <person name="Lee V."/>
            <person name="Wang Y."/>
            <person name="Carvalho R."/>
            <person name="Voegtly L."/>
            <person name="Shi R."/>
            <person name="Duckworth R."/>
            <person name="Johnson A."/>
            <person name="Loviza R."/>
            <person name="Walstead R."/>
            <person name="Shah Z."/>
            <person name="Kiflezghi M."/>
            <person name="Wade K."/>
            <person name="Ball S.L."/>
            <person name="Bradley K.W."/>
            <person name="Asai D.J."/>
            <person name="Bowman C.A."/>
            <person name="Russell D.A."/>
            <person name="Pope W.H."/>
            <person name="Jacobs-Sera D."/>
            <person name="Hendrix R.W."/>
            <person name="Hatfull G.F."/>
        </authorList>
    </citation>
    <scope>NUCLEOTIDE SEQUENCE</scope>
</reference>
<sequence length="567" mass="60671">MSWHKPSKRQRAEELGLITPLGRRPDFEQNIAEAGTPSRDLFDLLADRAAAKSGRDAELQSLQRAQREHAAAMEDARLEIGRLQAEVQRARVMGAAREEENSQRIALLEKRLETEARVGARSAAELAAAKASLEGKTAPGACRPADDAAQEELGRLRAELAAAAAEAEDARAAARELRAAQERAARAADARNEELELRLAGEARASRLLQEQLEGARAELAAAGEGRREAALRAERAEAEAARREAAPKDSDATRKADAVLISTLRERVAAAEQLAVQVPALRESAREAVFARERLTAAEERCERLEALLASADEAAVEGVAALRTLRRWESELTEVGSSAGPEAVIALVRRQQDEALRGAERVAAAAAEAEAARAAAGRAEDRAALSEAEAARLTAALEERRRDAARAERRVALLLRERSGLQAVLSSYDEEYLGGARGEAGIAPQQARLAELEATVEGLHAHVADLEAELERRGAGGGGDVGGKDDVSHAASARQLAEAQARADAAEALAERLRAEGEALAARAEALQARVARGDFDPATTRVLHLRLNPEAELAREARDARVER</sequence>
<feature type="coiled-coil region" evidence="7">
    <location>
        <begin position="282"/>
        <end position="316"/>
    </location>
</feature>
<organism evidence="9">
    <name type="scientific">Auxenochlorella protothecoides</name>
    <name type="common">Green microalga</name>
    <name type="synonym">Chlorella protothecoides</name>
    <dbReference type="NCBI Taxonomy" id="3075"/>
    <lineage>
        <taxon>Eukaryota</taxon>
        <taxon>Viridiplantae</taxon>
        <taxon>Chlorophyta</taxon>
        <taxon>core chlorophytes</taxon>
        <taxon>Trebouxiophyceae</taxon>
        <taxon>Chlorellales</taxon>
        <taxon>Chlorellaceae</taxon>
        <taxon>Auxenochlorella</taxon>
    </lineage>
</organism>
<feature type="region of interest" description="Disordered" evidence="8">
    <location>
        <begin position="231"/>
        <end position="254"/>
    </location>
</feature>
<comment type="similarity">
    <text evidence="2">Belongs to the MAD1 family.</text>
</comment>
<keyword evidence="3" id="KW-0132">Cell division</keyword>
<dbReference type="AlphaFoldDB" id="A0A1D2A7P6"/>
<dbReference type="PANTHER" id="PTHR23168">
    <property type="entry name" value="MITOTIC SPINDLE ASSEMBLY CHECKPOINT PROTEIN MAD1 MITOTIC ARREST DEFICIENT-LIKE PROTEIN 1"/>
    <property type="match status" value="1"/>
</dbReference>
<evidence type="ECO:0000256" key="1">
    <source>
        <dbReference type="ARBA" id="ARBA00004123"/>
    </source>
</evidence>
<accession>A0A1D2A7P6</accession>
<dbReference type="SUPFAM" id="SSF75704">
    <property type="entry name" value="Mitotic arrest deficient-like 1, Mad1"/>
    <property type="match status" value="1"/>
</dbReference>
<name>A0A1D2A7P6_AUXPR</name>
<evidence type="ECO:0000256" key="2">
    <source>
        <dbReference type="ARBA" id="ARBA00008029"/>
    </source>
</evidence>
<feature type="coiled-coil region" evidence="7">
    <location>
        <begin position="451"/>
        <end position="532"/>
    </location>
</feature>
<dbReference type="GO" id="GO:0072686">
    <property type="term" value="C:mitotic spindle"/>
    <property type="evidence" value="ECO:0007669"/>
    <property type="project" value="TreeGrafter"/>
</dbReference>
<comment type="subcellular location">
    <subcellularLocation>
        <location evidence="1">Nucleus</location>
    </subcellularLocation>
</comment>
<proteinExistence type="inferred from homology"/>
<keyword evidence="7" id="KW-0175">Coiled coil</keyword>
<evidence type="ECO:0000256" key="5">
    <source>
        <dbReference type="ARBA" id="ARBA00023242"/>
    </source>
</evidence>
<protein>
    <submittedName>
        <fullName evidence="9">Uncharacterized protein</fullName>
    </submittedName>
</protein>
<dbReference type="InterPro" id="IPR008672">
    <property type="entry name" value="Mad1"/>
</dbReference>
<keyword evidence="6" id="KW-0131">Cell cycle</keyword>
<feature type="coiled-coil region" evidence="7">
    <location>
        <begin position="364"/>
        <end position="419"/>
    </location>
</feature>
<dbReference type="GO" id="GO:0005635">
    <property type="term" value="C:nuclear envelope"/>
    <property type="evidence" value="ECO:0007669"/>
    <property type="project" value="TreeGrafter"/>
</dbReference>
<evidence type="ECO:0000256" key="6">
    <source>
        <dbReference type="ARBA" id="ARBA00023306"/>
    </source>
</evidence>
<evidence type="ECO:0000256" key="4">
    <source>
        <dbReference type="ARBA" id="ARBA00022776"/>
    </source>
</evidence>
<dbReference type="EMBL" id="GDKF01003373">
    <property type="protein sequence ID" value="JAT75249.1"/>
    <property type="molecule type" value="Transcribed_RNA"/>
</dbReference>
<keyword evidence="4" id="KW-0498">Mitosis</keyword>
<dbReference type="PANTHER" id="PTHR23168:SF0">
    <property type="entry name" value="MITOTIC SPINDLE ASSEMBLY CHECKPOINT PROTEIN MAD1"/>
    <property type="match status" value="1"/>
</dbReference>
<gene>
    <name evidence="9" type="ORF">g.8949</name>
</gene>
<dbReference type="Pfam" id="PF05557">
    <property type="entry name" value="MAD"/>
    <property type="match status" value="1"/>
</dbReference>
<evidence type="ECO:0000256" key="8">
    <source>
        <dbReference type="SAM" id="MobiDB-lite"/>
    </source>
</evidence>
<dbReference type="GO" id="GO:0007094">
    <property type="term" value="P:mitotic spindle assembly checkpoint signaling"/>
    <property type="evidence" value="ECO:0007669"/>
    <property type="project" value="InterPro"/>
</dbReference>